<dbReference type="SUPFAM" id="SSF47336">
    <property type="entry name" value="ACP-like"/>
    <property type="match status" value="1"/>
</dbReference>
<accession>A0A7X2ILU2</accession>
<dbReference type="EMBL" id="WKJJ01000006">
    <property type="protein sequence ID" value="MRV72402.1"/>
    <property type="molecule type" value="Genomic_DNA"/>
</dbReference>
<dbReference type="Gene3D" id="3.30.559.10">
    <property type="entry name" value="Chloramphenicol acetyltransferase-like domain"/>
    <property type="match status" value="1"/>
</dbReference>
<keyword evidence="2" id="KW-0597">Phosphoprotein</keyword>
<dbReference type="CDD" id="cd05930">
    <property type="entry name" value="A_NRPS"/>
    <property type="match status" value="1"/>
</dbReference>
<proteinExistence type="predicted"/>
<dbReference type="Gene3D" id="1.10.1200.10">
    <property type="entry name" value="ACP-like"/>
    <property type="match status" value="1"/>
</dbReference>
<dbReference type="PROSITE" id="PS50075">
    <property type="entry name" value="CARRIER"/>
    <property type="match status" value="1"/>
</dbReference>
<dbReference type="Pfam" id="PF13193">
    <property type="entry name" value="AMP-binding_C"/>
    <property type="match status" value="1"/>
</dbReference>
<dbReference type="Proteomes" id="UP000446768">
    <property type="component" value="Unassembled WGS sequence"/>
</dbReference>
<dbReference type="PANTHER" id="PTHR45527">
    <property type="entry name" value="NONRIBOSOMAL PEPTIDE SYNTHETASE"/>
    <property type="match status" value="1"/>
</dbReference>
<dbReference type="InterPro" id="IPR045851">
    <property type="entry name" value="AMP-bd_C_sf"/>
</dbReference>
<dbReference type="InterPro" id="IPR000873">
    <property type="entry name" value="AMP-dep_synth/lig_dom"/>
</dbReference>
<dbReference type="SUPFAM" id="SSF52777">
    <property type="entry name" value="CoA-dependent acyltransferases"/>
    <property type="match status" value="2"/>
</dbReference>
<keyword evidence="1" id="KW-0596">Phosphopantetheine</keyword>
<dbReference type="InterPro" id="IPR023213">
    <property type="entry name" value="CAT-like_dom_sf"/>
</dbReference>
<dbReference type="InterPro" id="IPR036736">
    <property type="entry name" value="ACP-like_sf"/>
</dbReference>
<protein>
    <submittedName>
        <fullName evidence="4">Amino acid adenylation domain-containing protein</fullName>
    </submittedName>
</protein>
<dbReference type="GO" id="GO:0047527">
    <property type="term" value="F:2,3-dihydroxybenzoate-serine ligase activity"/>
    <property type="evidence" value="ECO:0007669"/>
    <property type="project" value="TreeGrafter"/>
</dbReference>
<feature type="domain" description="Carrier" evidence="3">
    <location>
        <begin position="966"/>
        <end position="1042"/>
    </location>
</feature>
<organism evidence="4 5">
    <name type="scientific">Pseudoduganella rivuli</name>
    <dbReference type="NCBI Taxonomy" id="2666085"/>
    <lineage>
        <taxon>Bacteria</taxon>
        <taxon>Pseudomonadati</taxon>
        <taxon>Pseudomonadota</taxon>
        <taxon>Betaproteobacteria</taxon>
        <taxon>Burkholderiales</taxon>
        <taxon>Oxalobacteraceae</taxon>
        <taxon>Telluria group</taxon>
        <taxon>Pseudoduganella</taxon>
    </lineage>
</organism>
<reference evidence="4 5" key="1">
    <citation type="submission" date="2019-11" db="EMBL/GenBank/DDBJ databases">
        <title>Novel species isolated from a subtropical stream in China.</title>
        <authorList>
            <person name="Lu H."/>
        </authorList>
    </citation>
    <scope>NUCLEOTIDE SEQUENCE [LARGE SCALE GENOMIC DNA]</scope>
    <source>
        <strain evidence="4 5">FT92W</strain>
    </source>
</reference>
<dbReference type="CDD" id="cd19531">
    <property type="entry name" value="LCL_NRPS-like"/>
    <property type="match status" value="1"/>
</dbReference>
<dbReference type="Gene3D" id="3.40.50.980">
    <property type="match status" value="2"/>
</dbReference>
<dbReference type="AlphaFoldDB" id="A0A7X2ILU2"/>
<dbReference type="Gene3D" id="3.30.559.30">
    <property type="entry name" value="Nonribosomal peptide synthetase, condensation domain"/>
    <property type="match status" value="1"/>
</dbReference>
<comment type="caution">
    <text evidence="4">The sequence shown here is derived from an EMBL/GenBank/DDBJ whole genome shotgun (WGS) entry which is preliminary data.</text>
</comment>
<dbReference type="GO" id="GO:0043041">
    <property type="term" value="P:amino acid activation for nonribosomal peptide biosynthetic process"/>
    <property type="evidence" value="ECO:0007669"/>
    <property type="project" value="TreeGrafter"/>
</dbReference>
<dbReference type="InterPro" id="IPR001242">
    <property type="entry name" value="Condensation_dom"/>
</dbReference>
<dbReference type="Pfam" id="PF00550">
    <property type="entry name" value="PP-binding"/>
    <property type="match status" value="1"/>
</dbReference>
<dbReference type="Gene3D" id="2.30.38.10">
    <property type="entry name" value="Luciferase, Domain 3"/>
    <property type="match status" value="1"/>
</dbReference>
<dbReference type="Pfam" id="PF00501">
    <property type="entry name" value="AMP-binding"/>
    <property type="match status" value="1"/>
</dbReference>
<keyword evidence="5" id="KW-1185">Reference proteome</keyword>
<dbReference type="Gene3D" id="3.30.300.30">
    <property type="match status" value="1"/>
</dbReference>
<dbReference type="SUPFAM" id="SSF56801">
    <property type="entry name" value="Acetyl-CoA synthetase-like"/>
    <property type="match status" value="1"/>
</dbReference>
<dbReference type="GO" id="GO:0005829">
    <property type="term" value="C:cytosol"/>
    <property type="evidence" value="ECO:0007669"/>
    <property type="project" value="TreeGrafter"/>
</dbReference>
<dbReference type="InterPro" id="IPR010071">
    <property type="entry name" value="AA_adenyl_dom"/>
</dbReference>
<dbReference type="InterPro" id="IPR025110">
    <property type="entry name" value="AMP-bd_C"/>
</dbReference>
<evidence type="ECO:0000256" key="2">
    <source>
        <dbReference type="ARBA" id="ARBA00022553"/>
    </source>
</evidence>
<evidence type="ECO:0000259" key="3">
    <source>
        <dbReference type="PROSITE" id="PS50075"/>
    </source>
</evidence>
<dbReference type="InterPro" id="IPR009081">
    <property type="entry name" value="PP-bd_ACP"/>
</dbReference>
<dbReference type="PANTHER" id="PTHR45527:SF1">
    <property type="entry name" value="FATTY ACID SYNTHASE"/>
    <property type="match status" value="1"/>
</dbReference>
<evidence type="ECO:0000313" key="5">
    <source>
        <dbReference type="Proteomes" id="UP000446768"/>
    </source>
</evidence>
<sequence>MNATTELAASQHRFALTSAQRRIWYADKAGGECGAYNIPMAWQVTGPLNEALLERALQLLLQQHDALRTRLIDTGEVPMQYILAHADFALQRVSVPADTDAIQAAIRREARMPFELTSELPIRGTVLQIAPEQTVFLMTVHHLVADGWSMGLLLRDLRALYAALLHDAEPRLPALPLRYADYLAQQEQTPETDDSNGRAYWTSLLREAPPLLLPTDFRRSDQVQSGGDCHHFDLDAQLVEGLRALATAQRVTLFAILASCMQVQLHRYTGQSDVCLGYPAANRGQRRTQRLVGCFINTLVLRSELKPQDIFSTQLQKIAADIAAGRQHEGGDLLPLMAKSPVRALLNFNPYDQPSWELEGVQVQTMRRVSTAAAFDMALIVSDNAGAMRARLEYHTGLFDARTAAQFAAHYCNVLRAILAEPDAEIGALPLLDKAQARRLLVDWNGAPAADAACPDIYRLFEAHALARPDAPAILGGSDPLTYAQLHRQVEAMAGQLTAAGAGPERMIAVLLERAQVNIVVLLAVLKTGAVYVPLDPAVPDARLTGMLDEVAPTVLLTQRAQQHRLSAYTGRLLLLDGPAAGAPAVLPPVRPMIHPQQLAYCIFTSGSTGKPKAVMVPYGALADHLRTCIATYDVTAADRALQFASTSFDTSIEQMLVPLCAGASLLIRPEQVWSPMELTRELNEHAITIADIPTSYWHAYAGGEGGGLAVPSLRLLLTGGEPALAARSVVLNNGVRALNAYGPTEATVTCTLGALVNVRFGSSPFVPIGRPLANTRVYILDAALQLVPAGVEGEIHIAGPRLARGYLARPELTAAQFIPDPFGAPGSRMYRTGDVGRHLPDGSIEFLGRKDQQVKVRGFRIELGEVEGALLQCPGVLQAALCVERNDAGDNELVAFVAGDVPALSAAGLRRHVQGLLPHYMIPSVFTFIDSLPLTSNGKVDRKALLAMPRQAPGRTAPPVQAGIGPDDKVLAGVLAIAAHIAGANDLQLDEDLIASRGFHSMQWVRMVAQCNIEFSCRLSVRDVVKARTVDGIASRIRPYYQPKQ</sequence>
<dbReference type="NCBIfam" id="TIGR01733">
    <property type="entry name" value="AA-adenyl-dom"/>
    <property type="match status" value="1"/>
</dbReference>
<dbReference type="FunFam" id="3.40.50.12780:FF:000012">
    <property type="entry name" value="Non-ribosomal peptide synthetase"/>
    <property type="match status" value="1"/>
</dbReference>
<dbReference type="GO" id="GO:0009239">
    <property type="term" value="P:enterobactin biosynthetic process"/>
    <property type="evidence" value="ECO:0007669"/>
    <property type="project" value="TreeGrafter"/>
</dbReference>
<evidence type="ECO:0000313" key="4">
    <source>
        <dbReference type="EMBL" id="MRV72402.1"/>
    </source>
</evidence>
<name>A0A7X2ILU2_9BURK</name>
<dbReference type="GO" id="GO:0009366">
    <property type="term" value="C:enterobactin synthetase complex"/>
    <property type="evidence" value="ECO:0007669"/>
    <property type="project" value="TreeGrafter"/>
</dbReference>
<dbReference type="RefSeq" id="WP_154373902.1">
    <property type="nucleotide sequence ID" value="NZ_WKJJ01000006.1"/>
</dbReference>
<dbReference type="GO" id="GO:0031177">
    <property type="term" value="F:phosphopantetheine binding"/>
    <property type="evidence" value="ECO:0007669"/>
    <property type="project" value="TreeGrafter"/>
</dbReference>
<dbReference type="FunFam" id="2.30.38.10:FF:000001">
    <property type="entry name" value="Non-ribosomal peptide synthetase PvdI"/>
    <property type="match status" value="1"/>
</dbReference>
<evidence type="ECO:0000256" key="1">
    <source>
        <dbReference type="ARBA" id="ARBA00022450"/>
    </source>
</evidence>
<gene>
    <name evidence="4" type="ORF">GJ700_11845</name>
</gene>
<dbReference type="Pfam" id="PF00668">
    <property type="entry name" value="Condensation"/>
    <property type="match status" value="1"/>
</dbReference>